<sequence>MDKSFTIDKGKTHFFLTFFICLITGWLVQTNPVNAQMYYVSGDTLWVQESADADPVFIADGTTNPIYAVEADVDNGYLYWSQEASFDTEIYRTSLDDFTSEMLVDAGGSVRGIALDTENGKIYWADLQNSGAIERANLDGTEIETLVSGETTEGTLDIALDIANGKMYWVKTGAVMRANMDGSEVETVAEMASYIQPQGITLDTGNGFVYWSDTSSDEILRAPVSGGDSETFVDADSPSALELDADAQKLYWIEDYTFSGNGGAIYRSDLDGSNVEIVMELSWTRSALAVSGWGSAVSAERETEMPSSVKLYDNYPNPFNPSTVISYQLPVSSEVSLKVFDMLGREVATLVDGNVPAGEHNVQFDAAGLSSGMYFYRLTVGDKIQTGKMTLLK</sequence>
<dbReference type="PROSITE" id="PS51120">
    <property type="entry name" value="LDLRB"/>
    <property type="match status" value="1"/>
</dbReference>
<dbReference type="Gene3D" id="2.60.40.4070">
    <property type="match status" value="1"/>
</dbReference>
<feature type="domain" description="Prolow-density lipoprotein receptor-related protein 1-like beta-propeller" evidence="2">
    <location>
        <begin position="73"/>
        <end position="280"/>
    </location>
</feature>
<dbReference type="GO" id="GO:0017147">
    <property type="term" value="F:Wnt-protein binding"/>
    <property type="evidence" value="ECO:0007669"/>
    <property type="project" value="TreeGrafter"/>
</dbReference>
<evidence type="ECO:0000259" key="2">
    <source>
        <dbReference type="Pfam" id="PF16472"/>
    </source>
</evidence>
<protein>
    <submittedName>
        <fullName evidence="4">Por secretion system C-terminal sorting domain-containing protein</fullName>
    </submittedName>
</protein>
<feature type="transmembrane region" description="Helical" evidence="1">
    <location>
        <begin position="12"/>
        <end position="28"/>
    </location>
</feature>
<dbReference type="Gene3D" id="2.120.10.30">
    <property type="entry name" value="TolB, C-terminal domain"/>
    <property type="match status" value="1"/>
</dbReference>
<proteinExistence type="predicted"/>
<dbReference type="OrthoDB" id="111868at2"/>
<dbReference type="InterPro" id="IPR011042">
    <property type="entry name" value="6-blade_b-propeller_TolB-like"/>
</dbReference>
<dbReference type="RefSeq" id="WP_142455623.1">
    <property type="nucleotide sequence ID" value="NZ_FXTP01000015.1"/>
</dbReference>
<dbReference type="Pfam" id="PF18962">
    <property type="entry name" value="Por_Secre_tail"/>
    <property type="match status" value="1"/>
</dbReference>
<dbReference type="EMBL" id="FXTP01000015">
    <property type="protein sequence ID" value="SMO91272.1"/>
    <property type="molecule type" value="Genomic_DNA"/>
</dbReference>
<accession>A0A521F516</accession>
<reference evidence="4 5" key="1">
    <citation type="submission" date="2017-05" db="EMBL/GenBank/DDBJ databases">
        <authorList>
            <person name="Varghese N."/>
            <person name="Submissions S."/>
        </authorList>
    </citation>
    <scope>NUCLEOTIDE SEQUENCE [LARGE SCALE GENOMIC DNA]</scope>
    <source>
        <strain evidence="4 5">DSM 21985</strain>
    </source>
</reference>
<dbReference type="InterPro" id="IPR000033">
    <property type="entry name" value="LDLR_classB_rpt"/>
</dbReference>
<feature type="domain" description="Secretion system C-terminal sorting" evidence="3">
    <location>
        <begin position="315"/>
        <end position="388"/>
    </location>
</feature>
<evidence type="ECO:0000313" key="5">
    <source>
        <dbReference type="Proteomes" id="UP000317557"/>
    </source>
</evidence>
<keyword evidence="5" id="KW-1185">Reference proteome</keyword>
<dbReference type="PANTHER" id="PTHR46513">
    <property type="entry name" value="VITELLOGENIN RECEPTOR-LIKE PROTEIN-RELATED-RELATED"/>
    <property type="match status" value="1"/>
</dbReference>
<dbReference type="InterPro" id="IPR032485">
    <property type="entry name" value="LRP1-like_beta_prop"/>
</dbReference>
<dbReference type="InterPro" id="IPR026444">
    <property type="entry name" value="Secre_tail"/>
</dbReference>
<keyword evidence="1" id="KW-1133">Transmembrane helix</keyword>
<organism evidence="4 5">
    <name type="scientific">Gracilimonas mengyeensis</name>
    <dbReference type="NCBI Taxonomy" id="1302730"/>
    <lineage>
        <taxon>Bacteria</taxon>
        <taxon>Pseudomonadati</taxon>
        <taxon>Balneolota</taxon>
        <taxon>Balneolia</taxon>
        <taxon>Balneolales</taxon>
        <taxon>Balneolaceae</taxon>
        <taxon>Gracilimonas</taxon>
    </lineage>
</organism>
<dbReference type="SUPFAM" id="SSF63825">
    <property type="entry name" value="YWTD domain"/>
    <property type="match status" value="1"/>
</dbReference>
<dbReference type="GO" id="GO:0060070">
    <property type="term" value="P:canonical Wnt signaling pathway"/>
    <property type="evidence" value="ECO:0007669"/>
    <property type="project" value="TreeGrafter"/>
</dbReference>
<dbReference type="Proteomes" id="UP000317557">
    <property type="component" value="Unassembled WGS sequence"/>
</dbReference>
<dbReference type="NCBIfam" id="TIGR04183">
    <property type="entry name" value="Por_Secre_tail"/>
    <property type="match status" value="1"/>
</dbReference>
<dbReference type="Pfam" id="PF16472">
    <property type="entry name" value="DUF5050"/>
    <property type="match status" value="1"/>
</dbReference>
<dbReference type="InterPro" id="IPR050778">
    <property type="entry name" value="Cueball_EGF_LRP_Nidogen"/>
</dbReference>
<evidence type="ECO:0000259" key="3">
    <source>
        <dbReference type="Pfam" id="PF18962"/>
    </source>
</evidence>
<dbReference type="SMART" id="SM00135">
    <property type="entry name" value="LY"/>
    <property type="match status" value="4"/>
</dbReference>
<keyword evidence="1" id="KW-0812">Transmembrane</keyword>
<dbReference type="AlphaFoldDB" id="A0A521F516"/>
<name>A0A521F516_9BACT</name>
<dbReference type="PANTHER" id="PTHR46513:SF13">
    <property type="entry name" value="EGF-LIKE DOMAIN-CONTAINING PROTEIN"/>
    <property type="match status" value="1"/>
</dbReference>
<evidence type="ECO:0000256" key="1">
    <source>
        <dbReference type="SAM" id="Phobius"/>
    </source>
</evidence>
<keyword evidence="1" id="KW-0472">Membrane</keyword>
<dbReference type="GO" id="GO:0005886">
    <property type="term" value="C:plasma membrane"/>
    <property type="evidence" value="ECO:0007669"/>
    <property type="project" value="TreeGrafter"/>
</dbReference>
<dbReference type="GO" id="GO:0042813">
    <property type="term" value="F:Wnt receptor activity"/>
    <property type="evidence" value="ECO:0007669"/>
    <property type="project" value="TreeGrafter"/>
</dbReference>
<evidence type="ECO:0000313" key="4">
    <source>
        <dbReference type="EMBL" id="SMO91272.1"/>
    </source>
</evidence>
<gene>
    <name evidence="4" type="ORF">SAMN06265219_11556</name>
</gene>